<evidence type="ECO:0000313" key="3">
    <source>
        <dbReference type="Proteomes" id="UP001156441"/>
    </source>
</evidence>
<proteinExistence type="predicted"/>
<dbReference type="InterPro" id="IPR043129">
    <property type="entry name" value="ATPase_NBD"/>
</dbReference>
<accession>A0ABT2J3E0</accession>
<evidence type="ECO:0000259" key="1">
    <source>
        <dbReference type="Pfam" id="PF01869"/>
    </source>
</evidence>
<organism evidence="2 3">
    <name type="scientific">Actinophytocola gossypii</name>
    <dbReference type="NCBI Taxonomy" id="2812003"/>
    <lineage>
        <taxon>Bacteria</taxon>
        <taxon>Bacillati</taxon>
        <taxon>Actinomycetota</taxon>
        <taxon>Actinomycetes</taxon>
        <taxon>Pseudonocardiales</taxon>
        <taxon>Pseudonocardiaceae</taxon>
    </lineage>
</organism>
<gene>
    <name evidence="2" type="ORF">JT362_01685</name>
</gene>
<dbReference type="InterPro" id="IPR052519">
    <property type="entry name" value="Euk-type_GlcNAc_Kinase"/>
</dbReference>
<evidence type="ECO:0000313" key="2">
    <source>
        <dbReference type="EMBL" id="MCT2581829.1"/>
    </source>
</evidence>
<dbReference type="PANTHER" id="PTHR43190">
    <property type="entry name" value="N-ACETYL-D-GLUCOSAMINE KINASE"/>
    <property type="match status" value="1"/>
</dbReference>
<dbReference type="SUPFAM" id="SSF53067">
    <property type="entry name" value="Actin-like ATPase domain"/>
    <property type="match status" value="2"/>
</dbReference>
<dbReference type="EMBL" id="JAFFZE010000004">
    <property type="protein sequence ID" value="MCT2581829.1"/>
    <property type="molecule type" value="Genomic_DNA"/>
</dbReference>
<dbReference type="PANTHER" id="PTHR43190:SF3">
    <property type="entry name" value="N-ACETYL-D-GLUCOSAMINE KINASE"/>
    <property type="match status" value="1"/>
</dbReference>
<dbReference type="Proteomes" id="UP001156441">
    <property type="component" value="Unassembled WGS sequence"/>
</dbReference>
<keyword evidence="2" id="KW-0808">Transferase</keyword>
<protein>
    <submittedName>
        <fullName evidence="2">N-acetylglucosamine kinase</fullName>
    </submittedName>
</protein>
<sequence>MFLGVDGGGTKTAFCLVTEGGEVAAQVRGPSTDYFSVGIDLVGRVLRDGVAALCAEAGTTPDGVRHAFFGLPTYGEASGDIPTLQTAARDALGHDRYTCGNDMVCGWAGSLGGADGINVVSGTGSIAYGEHDGRTARVGGWGELFGDEGSAYWIGIRGLARFSKMSDGRLAPGPLHTLVREHLDLHDDLDLVDVVLNRWQGDRSRIAALSRVVVAAADQGDRHAGEILAEAARELVDTVDTARVRLGFPDDRPVPVSHSGGVFTAGSSIVDTFHKELEGRHAAYEPRDPLHPPHIGAAIYAAKLSAEPLGDTALLRLRSAPSPSLGEDDEEQ</sequence>
<dbReference type="CDD" id="cd24007">
    <property type="entry name" value="ASKHA_NBD_eukNAGK-like"/>
    <property type="match status" value="1"/>
</dbReference>
<dbReference type="Pfam" id="PF01869">
    <property type="entry name" value="BcrAD_BadFG"/>
    <property type="match status" value="1"/>
</dbReference>
<feature type="domain" description="ATPase BadF/BadG/BcrA/BcrD type" evidence="1">
    <location>
        <begin position="3"/>
        <end position="301"/>
    </location>
</feature>
<reference evidence="2 3" key="1">
    <citation type="submission" date="2021-02" db="EMBL/GenBank/DDBJ databases">
        <title>Actinophytocola xerophila sp. nov., isolated from soil of cotton cropping field.</title>
        <authorList>
            <person name="Huang R."/>
            <person name="Chen X."/>
            <person name="Ge X."/>
            <person name="Liu W."/>
        </authorList>
    </citation>
    <scope>NUCLEOTIDE SEQUENCE [LARGE SCALE GENOMIC DNA]</scope>
    <source>
        <strain evidence="2 3">S1-96</strain>
    </source>
</reference>
<dbReference type="GO" id="GO:0016301">
    <property type="term" value="F:kinase activity"/>
    <property type="evidence" value="ECO:0007669"/>
    <property type="project" value="UniProtKB-KW"/>
</dbReference>
<dbReference type="InterPro" id="IPR002731">
    <property type="entry name" value="ATPase_BadF"/>
</dbReference>
<keyword evidence="2" id="KW-0418">Kinase</keyword>
<keyword evidence="3" id="KW-1185">Reference proteome</keyword>
<comment type="caution">
    <text evidence="2">The sequence shown here is derived from an EMBL/GenBank/DDBJ whole genome shotgun (WGS) entry which is preliminary data.</text>
</comment>
<dbReference type="Gene3D" id="3.30.420.40">
    <property type="match status" value="2"/>
</dbReference>
<dbReference type="RefSeq" id="WP_260189188.1">
    <property type="nucleotide sequence ID" value="NZ_JAFFZE010000004.1"/>
</dbReference>
<name>A0ABT2J3E0_9PSEU</name>